<dbReference type="Proteomes" id="UP001157017">
    <property type="component" value="Unassembled WGS sequence"/>
</dbReference>
<evidence type="ECO:0000256" key="5">
    <source>
        <dbReference type="ARBA" id="ARBA00022679"/>
    </source>
</evidence>
<comment type="caution">
    <text evidence="9">The sequence shown here is derived from an EMBL/GenBank/DDBJ whole genome shotgun (WGS) entry which is preliminary data.</text>
</comment>
<name>A0ABQ6JD12_9ACTN</name>
<evidence type="ECO:0000256" key="3">
    <source>
        <dbReference type="ARBA" id="ARBA00004991"/>
    </source>
</evidence>
<evidence type="ECO:0000256" key="7">
    <source>
        <dbReference type="ARBA" id="ARBA00022989"/>
    </source>
</evidence>
<gene>
    <name evidence="9" type="ORF">GCM10025868_13200</name>
</gene>
<evidence type="ECO:0008006" key="11">
    <source>
        <dbReference type="Google" id="ProtNLM"/>
    </source>
</evidence>
<evidence type="ECO:0000256" key="2">
    <source>
        <dbReference type="ARBA" id="ARBA00004760"/>
    </source>
</evidence>
<keyword evidence="6" id="KW-0812">Transmembrane</keyword>
<keyword evidence="5" id="KW-0808">Transferase</keyword>
<evidence type="ECO:0000256" key="6">
    <source>
        <dbReference type="ARBA" id="ARBA00022692"/>
    </source>
</evidence>
<keyword evidence="7" id="KW-1133">Transmembrane helix</keyword>
<evidence type="ECO:0000313" key="10">
    <source>
        <dbReference type="Proteomes" id="UP001157017"/>
    </source>
</evidence>
<keyword evidence="8" id="KW-0472">Membrane</keyword>
<reference evidence="10" key="1">
    <citation type="journal article" date="2019" name="Int. J. Syst. Evol. Microbiol.">
        <title>The Global Catalogue of Microorganisms (GCM) 10K type strain sequencing project: providing services to taxonomists for standard genome sequencing and annotation.</title>
        <authorList>
            <consortium name="The Broad Institute Genomics Platform"/>
            <consortium name="The Broad Institute Genome Sequencing Center for Infectious Disease"/>
            <person name="Wu L."/>
            <person name="Ma J."/>
        </authorList>
    </citation>
    <scope>NUCLEOTIDE SEQUENCE [LARGE SCALE GENOMIC DNA]</scope>
    <source>
        <strain evidence="10">NBRC 108730</strain>
    </source>
</reference>
<dbReference type="Gene3D" id="3.90.550.10">
    <property type="entry name" value="Spore Coat Polysaccharide Biosynthesis Protein SpsA, Chain A"/>
    <property type="match status" value="1"/>
</dbReference>
<comment type="pathway">
    <text evidence="2">Lipid metabolism; sphingolipid metabolism.</text>
</comment>
<keyword evidence="10" id="KW-1185">Reference proteome</keyword>
<dbReference type="InterPro" id="IPR029044">
    <property type="entry name" value="Nucleotide-diphossugar_trans"/>
</dbReference>
<protein>
    <recommendedName>
        <fullName evidence="11">Glycosyltransferase 2-like domain-containing protein</fullName>
    </recommendedName>
</protein>
<keyword evidence="4" id="KW-0328">Glycosyltransferase</keyword>
<evidence type="ECO:0000313" key="9">
    <source>
        <dbReference type="EMBL" id="GMA86070.1"/>
    </source>
</evidence>
<dbReference type="EMBL" id="BSUZ01000001">
    <property type="protein sequence ID" value="GMA86070.1"/>
    <property type="molecule type" value="Genomic_DNA"/>
</dbReference>
<proteinExistence type="predicted"/>
<dbReference type="InterPro" id="IPR025993">
    <property type="entry name" value="Ceramide_glucosylTrfase"/>
</dbReference>
<dbReference type="Pfam" id="PF13506">
    <property type="entry name" value="Glyco_transf_21"/>
    <property type="match status" value="1"/>
</dbReference>
<dbReference type="SUPFAM" id="SSF53448">
    <property type="entry name" value="Nucleotide-diphospho-sugar transferases"/>
    <property type="match status" value="1"/>
</dbReference>
<comment type="subcellular location">
    <subcellularLocation>
        <location evidence="1">Membrane</location>
        <topology evidence="1">Multi-pass membrane protein</topology>
    </subcellularLocation>
</comment>
<sequence>MSRTTSPTAPTRPDRLDAEVVIPVRWDRLPAAEHAAEVEAMAGYLRGLSGLADVTVVDGSCPDRFAEHARAWAPSARHVAPTGGTAVGVNGKVVGAMTGVLLARHERVVLADDDVRYDRDTLTQVVRLLDDADLVRPQNVFSQWPWHARWDGARQARRPRSGR</sequence>
<comment type="pathway">
    <text evidence="3">Sphingolipid metabolism.</text>
</comment>
<evidence type="ECO:0000256" key="1">
    <source>
        <dbReference type="ARBA" id="ARBA00004141"/>
    </source>
</evidence>
<evidence type="ECO:0000256" key="8">
    <source>
        <dbReference type="ARBA" id="ARBA00023136"/>
    </source>
</evidence>
<evidence type="ECO:0000256" key="4">
    <source>
        <dbReference type="ARBA" id="ARBA00022676"/>
    </source>
</evidence>
<organism evidence="9 10">
    <name type="scientific">Angustibacter aerolatus</name>
    <dbReference type="NCBI Taxonomy" id="1162965"/>
    <lineage>
        <taxon>Bacteria</taxon>
        <taxon>Bacillati</taxon>
        <taxon>Actinomycetota</taxon>
        <taxon>Actinomycetes</taxon>
        <taxon>Kineosporiales</taxon>
        <taxon>Kineosporiaceae</taxon>
    </lineage>
</organism>
<accession>A0ABQ6JD12</accession>